<gene>
    <name evidence="2" type="ORF">HYY65_06560</name>
</gene>
<reference evidence="2" key="1">
    <citation type="submission" date="2020-07" db="EMBL/GenBank/DDBJ databases">
        <title>Huge and variable diversity of episymbiotic CPR bacteria and DPANN archaea in groundwater ecosystems.</title>
        <authorList>
            <person name="He C.Y."/>
            <person name="Keren R."/>
            <person name="Whittaker M."/>
            <person name="Farag I.F."/>
            <person name="Doudna J."/>
            <person name="Cate J.H.D."/>
            <person name="Banfield J.F."/>
        </authorList>
    </citation>
    <scope>NUCLEOTIDE SEQUENCE</scope>
    <source>
        <strain evidence="2">NC_groundwater_717_Ag_S-0.2um_59_8</strain>
    </source>
</reference>
<evidence type="ECO:0000313" key="2">
    <source>
        <dbReference type="EMBL" id="MBI3014708.1"/>
    </source>
</evidence>
<dbReference type="Proteomes" id="UP000741360">
    <property type="component" value="Unassembled WGS sequence"/>
</dbReference>
<protein>
    <submittedName>
        <fullName evidence="2">Uncharacterized protein</fullName>
    </submittedName>
</protein>
<evidence type="ECO:0000256" key="1">
    <source>
        <dbReference type="SAM" id="MobiDB-lite"/>
    </source>
</evidence>
<organism evidence="2 3">
    <name type="scientific">Tectimicrobiota bacterium</name>
    <dbReference type="NCBI Taxonomy" id="2528274"/>
    <lineage>
        <taxon>Bacteria</taxon>
        <taxon>Pseudomonadati</taxon>
        <taxon>Nitrospinota/Tectimicrobiota group</taxon>
        <taxon>Candidatus Tectimicrobiota</taxon>
    </lineage>
</organism>
<proteinExistence type="predicted"/>
<sequence length="80" mass="9296">APFDPRPDNPFAGPQQINIYDPEEEPVDQRYYRELFDTFPVKIVKFRIFMKHGALAHKQTLREATKRVAGRMESSSSTNI</sequence>
<dbReference type="AlphaFoldDB" id="A0A932M026"/>
<evidence type="ECO:0000313" key="3">
    <source>
        <dbReference type="Proteomes" id="UP000741360"/>
    </source>
</evidence>
<feature type="non-terminal residue" evidence="2">
    <location>
        <position position="1"/>
    </location>
</feature>
<accession>A0A932M026</accession>
<dbReference type="EMBL" id="JACPSX010000115">
    <property type="protein sequence ID" value="MBI3014708.1"/>
    <property type="molecule type" value="Genomic_DNA"/>
</dbReference>
<feature type="region of interest" description="Disordered" evidence="1">
    <location>
        <begin position="1"/>
        <end position="24"/>
    </location>
</feature>
<comment type="caution">
    <text evidence="2">The sequence shown here is derived from an EMBL/GenBank/DDBJ whole genome shotgun (WGS) entry which is preliminary data.</text>
</comment>
<name>A0A932M026_UNCTE</name>